<comment type="caution">
    <text evidence="4">The sequence shown here is derived from an EMBL/GenBank/DDBJ whole genome shotgun (WGS) entry which is preliminary data.</text>
</comment>
<dbReference type="SUPFAM" id="SSF52467">
    <property type="entry name" value="DHS-like NAD/FAD-binding domain"/>
    <property type="match status" value="1"/>
</dbReference>
<evidence type="ECO:0000313" key="4">
    <source>
        <dbReference type="EMBL" id="KPX08126.1"/>
    </source>
</evidence>
<dbReference type="Gene3D" id="3.40.50.1220">
    <property type="entry name" value="TPP-binding domain"/>
    <property type="match status" value="1"/>
</dbReference>
<proteinExistence type="predicted"/>
<sequence>MAMVRQCDVLISVGTSGVVTPAADIPEIAHTAGATVIHVNLVDVSLGGSRELMLIGKASEVLPTLVTSAQ</sequence>
<name>A0A0P9PC03_9PSED</name>
<dbReference type="EMBL" id="LJQC01000162">
    <property type="protein sequence ID" value="KPX08126.1"/>
    <property type="molecule type" value="Genomic_DNA"/>
</dbReference>
<evidence type="ECO:0000256" key="1">
    <source>
        <dbReference type="ARBA" id="ARBA00023027"/>
    </source>
</evidence>
<dbReference type="PROSITE" id="PS50305">
    <property type="entry name" value="SIRTUIN"/>
    <property type="match status" value="1"/>
</dbReference>
<dbReference type="Proteomes" id="UP000051335">
    <property type="component" value="Unassembled WGS sequence"/>
</dbReference>
<organism evidence="4 5">
    <name type="scientific">Pseudomonas syringae pv. coryli</name>
    <dbReference type="NCBI Taxonomy" id="317659"/>
    <lineage>
        <taxon>Bacteria</taxon>
        <taxon>Pseudomonadati</taxon>
        <taxon>Pseudomonadota</taxon>
        <taxon>Gammaproteobacteria</taxon>
        <taxon>Pseudomonadales</taxon>
        <taxon>Pseudomonadaceae</taxon>
        <taxon>Pseudomonas</taxon>
    </lineage>
</organism>
<dbReference type="AlphaFoldDB" id="A0A0P9PC03"/>
<keyword evidence="1" id="KW-0520">NAD</keyword>
<accession>A0A0P9PC03</accession>
<comment type="caution">
    <text evidence="2">Lacks conserved residue(s) required for the propagation of feature annotation.</text>
</comment>
<keyword evidence="5" id="KW-1185">Reference proteome</keyword>
<gene>
    <name evidence="4" type="ORF">ALO75_200340</name>
</gene>
<dbReference type="InterPro" id="IPR026590">
    <property type="entry name" value="Ssirtuin_cat_dom"/>
</dbReference>
<evidence type="ECO:0000256" key="2">
    <source>
        <dbReference type="PROSITE-ProRule" id="PRU00236"/>
    </source>
</evidence>
<reference evidence="4 5" key="1">
    <citation type="submission" date="2015-09" db="EMBL/GenBank/DDBJ databases">
        <title>Genome announcement of multiple Pseudomonas syringae strains.</title>
        <authorList>
            <person name="Thakur S."/>
            <person name="Wang P.W."/>
            <person name="Gong Y."/>
            <person name="Weir B.S."/>
            <person name="Guttman D.S."/>
        </authorList>
    </citation>
    <scope>NUCLEOTIDE SEQUENCE [LARGE SCALE GENOMIC DNA]</scope>
    <source>
        <strain evidence="4 5">ICMP17001</strain>
    </source>
</reference>
<dbReference type="InterPro" id="IPR029035">
    <property type="entry name" value="DHS-like_NAD/FAD-binding_dom"/>
</dbReference>
<dbReference type="PATRIC" id="fig|317659.3.peg.699"/>
<feature type="domain" description="Deacetylase sirtuin-type" evidence="3">
    <location>
        <begin position="1"/>
        <end position="70"/>
    </location>
</feature>
<evidence type="ECO:0000259" key="3">
    <source>
        <dbReference type="PROSITE" id="PS50305"/>
    </source>
</evidence>
<protein>
    <recommendedName>
        <fullName evidence="3">Deacetylase sirtuin-type domain-containing protein</fullName>
    </recommendedName>
</protein>
<evidence type="ECO:0000313" key="5">
    <source>
        <dbReference type="Proteomes" id="UP000051335"/>
    </source>
</evidence>